<dbReference type="PANTHER" id="PTHR34216">
    <property type="match status" value="1"/>
</dbReference>
<accession>A0A1M7YXT8</accession>
<evidence type="ECO:0000256" key="1">
    <source>
        <dbReference type="ARBA" id="ARBA00022729"/>
    </source>
</evidence>
<keyword evidence="1 2" id="KW-0732">Signal</keyword>
<evidence type="ECO:0000259" key="3">
    <source>
        <dbReference type="PROSITE" id="PS51677"/>
    </source>
</evidence>
<evidence type="ECO:0000313" key="4">
    <source>
        <dbReference type="EMBL" id="SHO57382.1"/>
    </source>
</evidence>
<sequence>MRKILILTLSLLTAFCSLAADDDWNGRKAAVVLTYDDALSVHLDHVLPVLDAYGMRATFYLTISSEGFEQRIQDWRVASYEGHELGNHTLFHPCDGSQPGREWVTKEKDLSLWSKARFLGNVEITNVTLEAVDGKKRRTFAYTCGDTKAGDESFLEDITEMFPAARGVNWGTESLEEANLSRLKTISVMDNTAEELIAQVDQAIAQHQLLVFLFHGVGGGHDSINVSQAAHDGLIQYLAQHRHEVWIAPMIEVADYIKNVRSTTE</sequence>
<feature type="chain" id="PRO_5012410204" evidence="2">
    <location>
        <begin position="20"/>
        <end position="265"/>
    </location>
</feature>
<reference evidence="5" key="1">
    <citation type="submission" date="2016-12" db="EMBL/GenBank/DDBJ databases">
        <authorList>
            <person name="Rodrigo-Torres L."/>
            <person name="Arahal R.D."/>
            <person name="Lucena T."/>
        </authorList>
    </citation>
    <scope>NUCLEOTIDE SEQUENCE [LARGE SCALE GENOMIC DNA]</scope>
</reference>
<feature type="domain" description="NodB homology" evidence="3">
    <location>
        <begin position="29"/>
        <end position="248"/>
    </location>
</feature>
<keyword evidence="5" id="KW-1185">Reference proteome</keyword>
<dbReference type="InterPro" id="IPR002509">
    <property type="entry name" value="NODB_dom"/>
</dbReference>
<dbReference type="GO" id="GO:0016810">
    <property type="term" value="F:hydrolase activity, acting on carbon-nitrogen (but not peptide) bonds"/>
    <property type="evidence" value="ECO:0007669"/>
    <property type="project" value="InterPro"/>
</dbReference>
<dbReference type="CDD" id="cd10967">
    <property type="entry name" value="CE4_GLA_like_6s"/>
    <property type="match status" value="1"/>
</dbReference>
<proteinExistence type="predicted"/>
<dbReference type="GO" id="GO:0005975">
    <property type="term" value="P:carbohydrate metabolic process"/>
    <property type="evidence" value="ECO:0007669"/>
    <property type="project" value="InterPro"/>
</dbReference>
<dbReference type="EMBL" id="FRFG01000037">
    <property type="protein sequence ID" value="SHO57382.1"/>
    <property type="molecule type" value="Genomic_DNA"/>
</dbReference>
<dbReference type="STRING" id="1117707.VQ7734_03151"/>
<dbReference type="AlphaFoldDB" id="A0A1M7YXT8"/>
<organism evidence="4 5">
    <name type="scientific">Vibrio quintilis</name>
    <dbReference type="NCBI Taxonomy" id="1117707"/>
    <lineage>
        <taxon>Bacteria</taxon>
        <taxon>Pseudomonadati</taxon>
        <taxon>Pseudomonadota</taxon>
        <taxon>Gammaproteobacteria</taxon>
        <taxon>Vibrionales</taxon>
        <taxon>Vibrionaceae</taxon>
        <taxon>Vibrio</taxon>
    </lineage>
</organism>
<protein>
    <submittedName>
        <fullName evidence="4">Polysaccharide deacetylase</fullName>
    </submittedName>
</protein>
<name>A0A1M7YXT8_9VIBR</name>
<dbReference type="InterPro" id="IPR051398">
    <property type="entry name" value="Polysacch_Deacetylase"/>
</dbReference>
<feature type="signal peptide" evidence="2">
    <location>
        <begin position="1"/>
        <end position="19"/>
    </location>
</feature>
<dbReference type="InterPro" id="IPR011330">
    <property type="entry name" value="Glyco_hydro/deAcase_b/a-brl"/>
</dbReference>
<dbReference type="PROSITE" id="PS51677">
    <property type="entry name" value="NODB"/>
    <property type="match status" value="1"/>
</dbReference>
<dbReference type="PANTHER" id="PTHR34216:SF11">
    <property type="entry name" value="CHITOOLIGOSACCHARIDE DEACETYLASE"/>
    <property type="match status" value="1"/>
</dbReference>
<evidence type="ECO:0000256" key="2">
    <source>
        <dbReference type="SAM" id="SignalP"/>
    </source>
</evidence>
<dbReference type="Proteomes" id="UP000184600">
    <property type="component" value="Unassembled WGS sequence"/>
</dbReference>
<dbReference type="Pfam" id="PF01522">
    <property type="entry name" value="Polysacc_deac_1"/>
    <property type="match status" value="1"/>
</dbReference>
<gene>
    <name evidence="4" type="ORF">VQ7734_03151</name>
</gene>
<dbReference type="Gene3D" id="3.20.20.370">
    <property type="entry name" value="Glycoside hydrolase/deacetylase"/>
    <property type="match status" value="1"/>
</dbReference>
<dbReference type="SUPFAM" id="SSF88713">
    <property type="entry name" value="Glycoside hydrolase/deacetylase"/>
    <property type="match status" value="1"/>
</dbReference>
<evidence type="ECO:0000313" key="5">
    <source>
        <dbReference type="Proteomes" id="UP000184600"/>
    </source>
</evidence>